<feature type="signal peptide" evidence="11">
    <location>
        <begin position="1"/>
        <end position="19"/>
    </location>
</feature>
<dbReference type="InterPro" id="IPR001675">
    <property type="entry name" value="Glyco_trans_29"/>
</dbReference>
<dbReference type="CDD" id="cd19952">
    <property type="entry name" value="GT29"/>
    <property type="match status" value="1"/>
</dbReference>
<evidence type="ECO:0000256" key="2">
    <source>
        <dbReference type="ARBA" id="ARBA00006003"/>
    </source>
</evidence>
<keyword evidence="3" id="KW-0328">Glycosyltransferase</keyword>
<name>L1IBH3_GUITC</name>
<dbReference type="PANTHER" id="PTHR46032:SF2">
    <property type="entry name" value="GAL BETA 1,3-GALNAC ALPHA-2,3-SIALYL TRANSFERASE-RELATED"/>
    <property type="match status" value="1"/>
</dbReference>
<evidence type="ECO:0000313" key="12">
    <source>
        <dbReference type="EMBL" id="EKX33611.1"/>
    </source>
</evidence>
<dbReference type="GO" id="GO:0097503">
    <property type="term" value="P:sialylation"/>
    <property type="evidence" value="ECO:0007669"/>
    <property type="project" value="TreeGrafter"/>
</dbReference>
<evidence type="ECO:0000313" key="13">
    <source>
        <dbReference type="EnsemblProtists" id="EKX33611"/>
    </source>
</evidence>
<evidence type="ECO:0000256" key="7">
    <source>
        <dbReference type="ARBA" id="ARBA00022989"/>
    </source>
</evidence>
<keyword evidence="14" id="KW-1185">Reference proteome</keyword>
<dbReference type="EMBL" id="JH993135">
    <property type="protein sequence ID" value="EKX33611.1"/>
    <property type="molecule type" value="Genomic_DNA"/>
</dbReference>
<feature type="chain" id="PRO_5008769812" evidence="11">
    <location>
        <begin position="20"/>
        <end position="591"/>
    </location>
</feature>
<dbReference type="OrthoDB" id="10264956at2759"/>
<keyword evidence="9" id="KW-0472">Membrane</keyword>
<dbReference type="HOGENOM" id="CLU_461897_0_0_1"/>
<dbReference type="InterPro" id="IPR051757">
    <property type="entry name" value="Beta-gal_alpha2-3_sialyltrans"/>
</dbReference>
<keyword evidence="8" id="KW-0333">Golgi apparatus</keyword>
<dbReference type="PaxDb" id="55529-EKX33611"/>
<dbReference type="RefSeq" id="XP_005820591.1">
    <property type="nucleotide sequence ID" value="XM_005820534.1"/>
</dbReference>
<reference evidence="12 14" key="1">
    <citation type="journal article" date="2012" name="Nature">
        <title>Algal genomes reveal evolutionary mosaicism and the fate of nucleomorphs.</title>
        <authorList>
            <consortium name="DOE Joint Genome Institute"/>
            <person name="Curtis B.A."/>
            <person name="Tanifuji G."/>
            <person name="Burki F."/>
            <person name="Gruber A."/>
            <person name="Irimia M."/>
            <person name="Maruyama S."/>
            <person name="Arias M.C."/>
            <person name="Ball S.G."/>
            <person name="Gile G.H."/>
            <person name="Hirakawa Y."/>
            <person name="Hopkins J.F."/>
            <person name="Kuo A."/>
            <person name="Rensing S.A."/>
            <person name="Schmutz J."/>
            <person name="Symeonidi A."/>
            <person name="Elias M."/>
            <person name="Eveleigh R.J."/>
            <person name="Herman E.K."/>
            <person name="Klute M.J."/>
            <person name="Nakayama T."/>
            <person name="Obornik M."/>
            <person name="Reyes-Prieto A."/>
            <person name="Armbrust E.V."/>
            <person name="Aves S.J."/>
            <person name="Beiko R.G."/>
            <person name="Coutinho P."/>
            <person name="Dacks J.B."/>
            <person name="Durnford D.G."/>
            <person name="Fast N.M."/>
            <person name="Green B.R."/>
            <person name="Grisdale C.J."/>
            <person name="Hempel F."/>
            <person name="Henrissat B."/>
            <person name="Hoppner M.P."/>
            <person name="Ishida K."/>
            <person name="Kim E."/>
            <person name="Koreny L."/>
            <person name="Kroth P.G."/>
            <person name="Liu Y."/>
            <person name="Malik S.B."/>
            <person name="Maier U.G."/>
            <person name="McRose D."/>
            <person name="Mock T."/>
            <person name="Neilson J.A."/>
            <person name="Onodera N.T."/>
            <person name="Poole A.M."/>
            <person name="Pritham E.J."/>
            <person name="Richards T.A."/>
            <person name="Rocap G."/>
            <person name="Roy S.W."/>
            <person name="Sarai C."/>
            <person name="Schaack S."/>
            <person name="Shirato S."/>
            <person name="Slamovits C.H."/>
            <person name="Spencer D.F."/>
            <person name="Suzuki S."/>
            <person name="Worden A.Z."/>
            <person name="Zauner S."/>
            <person name="Barry K."/>
            <person name="Bell C."/>
            <person name="Bharti A.K."/>
            <person name="Crow J.A."/>
            <person name="Grimwood J."/>
            <person name="Kramer R."/>
            <person name="Lindquist E."/>
            <person name="Lucas S."/>
            <person name="Salamov A."/>
            <person name="McFadden G.I."/>
            <person name="Lane C.E."/>
            <person name="Keeling P.J."/>
            <person name="Gray M.W."/>
            <person name="Grigoriev I.V."/>
            <person name="Archibald J.M."/>
        </authorList>
    </citation>
    <scope>NUCLEOTIDE SEQUENCE</scope>
    <source>
        <strain evidence="12 14">CCMP2712</strain>
    </source>
</reference>
<gene>
    <name evidence="12" type="ORF">GUITHDRAFT_147787</name>
</gene>
<accession>L1IBH3</accession>
<keyword evidence="10" id="KW-0325">Glycoprotein</keyword>
<proteinExistence type="inferred from homology"/>
<evidence type="ECO:0000256" key="4">
    <source>
        <dbReference type="ARBA" id="ARBA00022679"/>
    </source>
</evidence>
<keyword evidence="4" id="KW-0808">Transferase</keyword>
<sequence>MRGMLLVLLLSRAIGESPSEEIITREHRASWQGKLARDVWAGEAMNSVVTSANTEGDPQEPAEDSSRCSPKQDCARMYRMEGCHVSKPRCLDFLVELLDILDQHNLTKFPKQAESVLRWKCGAEKCGTCAVVGNAWHLVGSSFGEEIDKNDLVIRFGGAVEHVGFEGDVGTRSDLRVVYHSTAPRRRVSDGERILHLLTRFAAGGNITKDEDHRVLLFSPWLIQAARKQLGWEDSFSSDFGKRFPSAGLSVLAWTLQHCKRVNSYGFGGGQPQGAWHYWELPEEASRTKDHSWDQEEEVSSNPPVGPHSLLILWSQVWSRVFHGHVKAEPRRFSLPNSWQASPISKLVLLAPVDGSCVSSASVAVYLLYSRTSDRPCRQQVCAPRNLDFSILLDGHTVAHLTGAAVTDRLTHFVLPQMSHGWHDVDVIDHASAGGGEANEKHAMDFLEASQNPPVCNASSVLVARVPSLSSLGKEWDAAGRDGIIAGLLSIAVSLKRALVLADPGERGADDNERMRYAREALLGSERTGSSCSFLDVHGVFHFERMCSEHGDCPSGLAEALRHVPADFDDMGFDWWKKQLIGFIRAHKNPP</sequence>
<dbReference type="AlphaFoldDB" id="L1IBH3"/>
<evidence type="ECO:0000256" key="5">
    <source>
        <dbReference type="ARBA" id="ARBA00022692"/>
    </source>
</evidence>
<evidence type="ECO:0000256" key="11">
    <source>
        <dbReference type="SAM" id="SignalP"/>
    </source>
</evidence>
<evidence type="ECO:0000313" key="14">
    <source>
        <dbReference type="Proteomes" id="UP000011087"/>
    </source>
</evidence>
<dbReference type="GO" id="GO:0000139">
    <property type="term" value="C:Golgi membrane"/>
    <property type="evidence" value="ECO:0007669"/>
    <property type="project" value="UniProtKB-SubCell"/>
</dbReference>
<keyword evidence="5" id="KW-0812">Transmembrane</keyword>
<evidence type="ECO:0000256" key="3">
    <source>
        <dbReference type="ARBA" id="ARBA00022676"/>
    </source>
</evidence>
<dbReference type="EnsemblProtists" id="EKX33611">
    <property type="protein sequence ID" value="EKX33611"/>
    <property type="gene ID" value="GUITHDRAFT_147787"/>
</dbReference>
<dbReference type="GeneID" id="17290355"/>
<dbReference type="Pfam" id="PF00777">
    <property type="entry name" value="Glyco_transf_29"/>
    <property type="match status" value="1"/>
</dbReference>
<dbReference type="PANTHER" id="PTHR46032">
    <property type="entry name" value="ALPHA-2,3-SIALYLTRANSFERASE ST3GAL I ISOFORM X1"/>
    <property type="match status" value="1"/>
</dbReference>
<evidence type="ECO:0000256" key="10">
    <source>
        <dbReference type="ARBA" id="ARBA00023180"/>
    </source>
</evidence>
<dbReference type="GO" id="GO:0003836">
    <property type="term" value="F:beta-galactoside (CMP) alpha-2,3-sialyltransferase activity"/>
    <property type="evidence" value="ECO:0007669"/>
    <property type="project" value="TreeGrafter"/>
</dbReference>
<comment type="subcellular location">
    <subcellularLocation>
        <location evidence="1">Golgi apparatus membrane</location>
        <topology evidence="1">Single-pass type II membrane protein</topology>
    </subcellularLocation>
</comment>
<organism evidence="12">
    <name type="scientific">Guillardia theta (strain CCMP2712)</name>
    <name type="common">Cryptophyte</name>
    <dbReference type="NCBI Taxonomy" id="905079"/>
    <lineage>
        <taxon>Eukaryota</taxon>
        <taxon>Cryptophyceae</taxon>
        <taxon>Pyrenomonadales</taxon>
        <taxon>Geminigeraceae</taxon>
        <taxon>Guillardia</taxon>
    </lineage>
</organism>
<protein>
    <submittedName>
        <fullName evidence="12 13">Uncharacterized protein</fullName>
    </submittedName>
</protein>
<keyword evidence="6" id="KW-0735">Signal-anchor</keyword>
<dbReference type="KEGG" id="gtt:GUITHDRAFT_147787"/>
<evidence type="ECO:0000256" key="8">
    <source>
        <dbReference type="ARBA" id="ARBA00023034"/>
    </source>
</evidence>
<evidence type="ECO:0000256" key="6">
    <source>
        <dbReference type="ARBA" id="ARBA00022968"/>
    </source>
</evidence>
<keyword evidence="11" id="KW-0732">Signal</keyword>
<reference evidence="13" key="3">
    <citation type="submission" date="2016-03" db="UniProtKB">
        <authorList>
            <consortium name="EnsemblProtists"/>
        </authorList>
    </citation>
    <scope>IDENTIFICATION</scope>
</reference>
<dbReference type="Gene3D" id="3.90.1480.20">
    <property type="entry name" value="Glycosyl transferase family 29"/>
    <property type="match status" value="1"/>
</dbReference>
<dbReference type="eggNOG" id="KOG2692">
    <property type="taxonomic scope" value="Eukaryota"/>
</dbReference>
<evidence type="ECO:0000256" key="1">
    <source>
        <dbReference type="ARBA" id="ARBA00004323"/>
    </source>
</evidence>
<dbReference type="InterPro" id="IPR038578">
    <property type="entry name" value="GT29-like_sf"/>
</dbReference>
<comment type="similarity">
    <text evidence="2">Belongs to the glycosyltransferase 29 family.</text>
</comment>
<dbReference type="Proteomes" id="UP000011087">
    <property type="component" value="Unassembled WGS sequence"/>
</dbReference>
<reference evidence="14" key="2">
    <citation type="submission" date="2012-11" db="EMBL/GenBank/DDBJ databases">
        <authorList>
            <person name="Kuo A."/>
            <person name="Curtis B.A."/>
            <person name="Tanifuji G."/>
            <person name="Burki F."/>
            <person name="Gruber A."/>
            <person name="Irimia M."/>
            <person name="Maruyama S."/>
            <person name="Arias M.C."/>
            <person name="Ball S.G."/>
            <person name="Gile G.H."/>
            <person name="Hirakawa Y."/>
            <person name="Hopkins J.F."/>
            <person name="Rensing S.A."/>
            <person name="Schmutz J."/>
            <person name="Symeonidi A."/>
            <person name="Elias M."/>
            <person name="Eveleigh R.J."/>
            <person name="Herman E.K."/>
            <person name="Klute M.J."/>
            <person name="Nakayama T."/>
            <person name="Obornik M."/>
            <person name="Reyes-Prieto A."/>
            <person name="Armbrust E.V."/>
            <person name="Aves S.J."/>
            <person name="Beiko R.G."/>
            <person name="Coutinho P."/>
            <person name="Dacks J.B."/>
            <person name="Durnford D.G."/>
            <person name="Fast N.M."/>
            <person name="Green B.R."/>
            <person name="Grisdale C."/>
            <person name="Hempe F."/>
            <person name="Henrissat B."/>
            <person name="Hoppner M.P."/>
            <person name="Ishida K.-I."/>
            <person name="Kim E."/>
            <person name="Koreny L."/>
            <person name="Kroth P.G."/>
            <person name="Liu Y."/>
            <person name="Malik S.-B."/>
            <person name="Maier U.G."/>
            <person name="McRose D."/>
            <person name="Mock T."/>
            <person name="Neilson J.A."/>
            <person name="Onodera N.T."/>
            <person name="Poole A.M."/>
            <person name="Pritham E.J."/>
            <person name="Richards T.A."/>
            <person name="Rocap G."/>
            <person name="Roy S.W."/>
            <person name="Sarai C."/>
            <person name="Schaack S."/>
            <person name="Shirato S."/>
            <person name="Slamovits C.H."/>
            <person name="Spencer D.F."/>
            <person name="Suzuki S."/>
            <person name="Worden A.Z."/>
            <person name="Zauner S."/>
            <person name="Barry K."/>
            <person name="Bell C."/>
            <person name="Bharti A.K."/>
            <person name="Crow J.A."/>
            <person name="Grimwood J."/>
            <person name="Kramer R."/>
            <person name="Lindquist E."/>
            <person name="Lucas S."/>
            <person name="Salamov A."/>
            <person name="McFadden G.I."/>
            <person name="Lane C.E."/>
            <person name="Keeling P.J."/>
            <person name="Gray M.W."/>
            <person name="Grigoriev I.V."/>
            <person name="Archibald J.M."/>
        </authorList>
    </citation>
    <scope>NUCLEOTIDE SEQUENCE</scope>
    <source>
        <strain evidence="14">CCMP2712</strain>
    </source>
</reference>
<evidence type="ECO:0000256" key="9">
    <source>
        <dbReference type="ARBA" id="ARBA00023136"/>
    </source>
</evidence>
<keyword evidence="7" id="KW-1133">Transmembrane helix</keyword>